<proteinExistence type="predicted"/>
<dbReference type="PANTHER" id="PTHR30483:SF38">
    <property type="entry name" value="BLR7848 PROTEIN"/>
    <property type="match status" value="1"/>
</dbReference>
<protein>
    <recommendedName>
        <fullName evidence="2">Leucine-binding protein domain-containing protein</fullName>
    </recommendedName>
</protein>
<dbReference type="SUPFAM" id="SSF53822">
    <property type="entry name" value="Periplasmic binding protein-like I"/>
    <property type="match status" value="1"/>
</dbReference>
<sequence>GQAAEGIIFPAGRLLIADVLAGDHPQKELLVRYKKDYEDRYNEAASTFGGHAYDSLTILVAAIEKAGSTDGEKVRDAIENLTGFVGTGGVFNFSASDHNGLDINSFEMLTVKDGKFVVYK</sequence>
<keyword evidence="1" id="KW-0732">Signal</keyword>
<evidence type="ECO:0000313" key="3">
    <source>
        <dbReference type="EMBL" id="KKK73026.1"/>
    </source>
</evidence>
<dbReference type="EMBL" id="LAZR01056978">
    <property type="protein sequence ID" value="KKK73026.1"/>
    <property type="molecule type" value="Genomic_DNA"/>
</dbReference>
<evidence type="ECO:0000259" key="2">
    <source>
        <dbReference type="Pfam" id="PF13458"/>
    </source>
</evidence>
<dbReference type="Gene3D" id="3.40.50.2300">
    <property type="match status" value="2"/>
</dbReference>
<comment type="caution">
    <text evidence="3">The sequence shown here is derived from an EMBL/GenBank/DDBJ whole genome shotgun (WGS) entry which is preliminary data.</text>
</comment>
<dbReference type="InterPro" id="IPR028081">
    <property type="entry name" value="Leu-bd"/>
</dbReference>
<dbReference type="Pfam" id="PF13458">
    <property type="entry name" value="Peripla_BP_6"/>
    <property type="match status" value="1"/>
</dbReference>
<gene>
    <name evidence="3" type="ORF">LCGC14_2898010</name>
</gene>
<evidence type="ECO:0000256" key="1">
    <source>
        <dbReference type="ARBA" id="ARBA00022729"/>
    </source>
</evidence>
<dbReference type="InterPro" id="IPR051010">
    <property type="entry name" value="BCAA_transport"/>
</dbReference>
<dbReference type="PANTHER" id="PTHR30483">
    <property type="entry name" value="LEUCINE-SPECIFIC-BINDING PROTEIN"/>
    <property type="match status" value="1"/>
</dbReference>
<reference evidence="3" key="1">
    <citation type="journal article" date="2015" name="Nature">
        <title>Complex archaea that bridge the gap between prokaryotes and eukaryotes.</title>
        <authorList>
            <person name="Spang A."/>
            <person name="Saw J.H."/>
            <person name="Jorgensen S.L."/>
            <person name="Zaremba-Niedzwiedzka K."/>
            <person name="Martijn J."/>
            <person name="Lind A.E."/>
            <person name="van Eijk R."/>
            <person name="Schleper C."/>
            <person name="Guy L."/>
            <person name="Ettema T.J."/>
        </authorList>
    </citation>
    <scope>NUCLEOTIDE SEQUENCE</scope>
</reference>
<accession>A0A0F9ALF4</accession>
<name>A0A0F9ALF4_9ZZZZ</name>
<feature type="domain" description="Leucine-binding protein" evidence="2">
    <location>
        <begin position="32"/>
        <end position="100"/>
    </location>
</feature>
<dbReference type="InterPro" id="IPR028082">
    <property type="entry name" value="Peripla_BP_I"/>
</dbReference>
<dbReference type="AlphaFoldDB" id="A0A0F9ALF4"/>
<organism evidence="3">
    <name type="scientific">marine sediment metagenome</name>
    <dbReference type="NCBI Taxonomy" id="412755"/>
    <lineage>
        <taxon>unclassified sequences</taxon>
        <taxon>metagenomes</taxon>
        <taxon>ecological metagenomes</taxon>
    </lineage>
</organism>
<feature type="non-terminal residue" evidence="3">
    <location>
        <position position="1"/>
    </location>
</feature>